<sequence length="223" mass="25021">MLTPYTKVLCSPAYKHVYPPSEDSFLFLDALEEEMSFLRSLSITLSIEVGSGSGIISSFLYAIDSRSRYHICIDISNAACHATADVIRSNLRHEGSVIHDQLQCSLVVPLLSRLRSHVDLLLFNPPYVPTTREEHQLAKSGIAATWSGGLHGREVIDDFLPQAVELLSPTGCLYLLLSQDNDPEDVHRCIYRLSSGRLLPTLVKKRRVNNELLYVFRYMSKVG</sequence>
<dbReference type="OrthoDB" id="406152at2759"/>
<dbReference type="InterPro" id="IPR029063">
    <property type="entry name" value="SAM-dependent_MTases_sf"/>
</dbReference>
<reference evidence="17" key="1">
    <citation type="submission" date="2019-05" db="EMBL/GenBank/DDBJ databases">
        <title>Annotation for the trematode Fasciolopsis buski.</title>
        <authorList>
            <person name="Choi Y.-J."/>
        </authorList>
    </citation>
    <scope>NUCLEOTIDE SEQUENCE</scope>
    <source>
        <strain evidence="17">HT</strain>
        <tissue evidence="17">Whole worm</tissue>
    </source>
</reference>
<keyword evidence="18" id="KW-1185">Reference proteome</keyword>
<dbReference type="InterPro" id="IPR002052">
    <property type="entry name" value="DNA_methylase_N6_adenine_CS"/>
</dbReference>
<accession>A0A8E0VGX4</accession>
<dbReference type="GO" id="GO:0035657">
    <property type="term" value="C:eRF1 methyltransferase complex"/>
    <property type="evidence" value="ECO:0007669"/>
    <property type="project" value="TreeGrafter"/>
</dbReference>
<evidence type="ECO:0000256" key="12">
    <source>
        <dbReference type="ARBA" id="ARBA00076540"/>
    </source>
</evidence>
<evidence type="ECO:0000313" key="17">
    <source>
        <dbReference type="EMBL" id="KAA0188871.1"/>
    </source>
</evidence>
<dbReference type="GO" id="GO:0036009">
    <property type="term" value="F:protein-glutamine N-methyltransferase activity"/>
    <property type="evidence" value="ECO:0007669"/>
    <property type="project" value="UniProtKB-ARBA"/>
</dbReference>
<evidence type="ECO:0000256" key="11">
    <source>
        <dbReference type="ARBA" id="ARBA00075330"/>
    </source>
</evidence>
<dbReference type="PANTHER" id="PTHR45875">
    <property type="entry name" value="METHYLTRANSFERASE N6AMT1"/>
    <property type="match status" value="1"/>
</dbReference>
<dbReference type="PANTHER" id="PTHR45875:SF1">
    <property type="entry name" value="METHYLTRANSFERASE N6AMT1"/>
    <property type="match status" value="1"/>
</dbReference>
<name>A0A8E0VGX4_9TREM</name>
<dbReference type="Proteomes" id="UP000728185">
    <property type="component" value="Unassembled WGS sequence"/>
</dbReference>
<evidence type="ECO:0000256" key="16">
    <source>
        <dbReference type="ARBA" id="ARBA00093667"/>
    </source>
</evidence>
<evidence type="ECO:0000256" key="4">
    <source>
        <dbReference type="ARBA" id="ARBA00022679"/>
    </source>
</evidence>
<keyword evidence="3 17" id="KW-0489">Methyltransferase</keyword>
<comment type="caution">
    <text evidence="17">The sequence shown here is derived from an EMBL/GenBank/DDBJ whole genome shotgun (WGS) entry which is preliminary data.</text>
</comment>
<comment type="catalytic activity">
    <reaction evidence="8">
        <text>methylarsonous acid + S-adenosyl-L-methionine = dimethylarsinate + S-adenosyl-L-homocysteine + 2 H(+)</text>
        <dbReference type="Rhea" id="RHEA:11684"/>
        <dbReference type="ChEBI" id="CHEBI:15378"/>
        <dbReference type="ChEBI" id="CHEBI:16223"/>
        <dbReference type="ChEBI" id="CHEBI:17826"/>
        <dbReference type="ChEBI" id="CHEBI:57856"/>
        <dbReference type="ChEBI" id="CHEBI:59789"/>
    </reaction>
</comment>
<organism evidence="17 18">
    <name type="scientific">Fasciolopsis buskii</name>
    <dbReference type="NCBI Taxonomy" id="27845"/>
    <lineage>
        <taxon>Eukaryota</taxon>
        <taxon>Metazoa</taxon>
        <taxon>Spiralia</taxon>
        <taxon>Lophotrochozoa</taxon>
        <taxon>Platyhelminthes</taxon>
        <taxon>Trematoda</taxon>
        <taxon>Digenea</taxon>
        <taxon>Plagiorchiida</taxon>
        <taxon>Echinostomata</taxon>
        <taxon>Echinostomatoidea</taxon>
        <taxon>Fasciolidae</taxon>
        <taxon>Fasciolopsis</taxon>
    </lineage>
</organism>
<evidence type="ECO:0000256" key="2">
    <source>
        <dbReference type="ARBA" id="ARBA00006149"/>
    </source>
</evidence>
<dbReference type="EMBL" id="LUCM01008148">
    <property type="protein sequence ID" value="KAA0188871.1"/>
    <property type="molecule type" value="Genomic_DNA"/>
</dbReference>
<evidence type="ECO:0000256" key="1">
    <source>
        <dbReference type="ARBA" id="ARBA00004123"/>
    </source>
</evidence>
<evidence type="ECO:0000256" key="9">
    <source>
        <dbReference type="ARBA" id="ARBA00053180"/>
    </source>
</evidence>
<dbReference type="GO" id="GO:0032259">
    <property type="term" value="P:methylation"/>
    <property type="evidence" value="ECO:0007669"/>
    <property type="project" value="UniProtKB-KW"/>
</dbReference>
<comment type="similarity">
    <text evidence="2">Belongs to the eukaryotic/archaeal PrmC-related family.</text>
</comment>
<evidence type="ECO:0000256" key="15">
    <source>
        <dbReference type="ARBA" id="ARBA00093624"/>
    </source>
</evidence>
<gene>
    <name evidence="17" type="ORF">FBUS_00567</name>
</gene>
<evidence type="ECO:0000256" key="6">
    <source>
        <dbReference type="ARBA" id="ARBA00023242"/>
    </source>
</evidence>
<dbReference type="FunFam" id="3.40.50.150:FF:000077">
    <property type="entry name" value="HemK methyltransferase family member 2"/>
    <property type="match status" value="1"/>
</dbReference>
<evidence type="ECO:0000256" key="7">
    <source>
        <dbReference type="ARBA" id="ARBA00048619"/>
    </source>
</evidence>
<keyword evidence="4" id="KW-0808">Transferase</keyword>
<evidence type="ECO:0000256" key="10">
    <source>
        <dbReference type="ARBA" id="ARBA00062344"/>
    </source>
</evidence>
<dbReference type="PROSITE" id="PS00092">
    <property type="entry name" value="N6_MTASE"/>
    <property type="match status" value="1"/>
</dbReference>
<comment type="subcellular location">
    <subcellularLocation>
        <location evidence="1">Nucleus</location>
    </subcellularLocation>
</comment>
<comment type="function">
    <text evidence="9">Methyltransferase that can methylate proteins and, to a lower extent, arsenic. Catalytic subunit of a heterodimer with TRMT112, which monomethylates 'Lys-12' of histone H4 (H4K12me1), a modification present at the promoters of numerous genes encoding cell cycle regulators. Catalytic subunit of a heterodimer with TRMT112, which catalyzes N5-methylation of Glu residue of proteins with a Gly-Gln-Xaa-Xaa-Xaa-Arg motif. Methylates ETF1 on 'Gln-185'; ETF1 needs to be complexed to ERF3 in its GTP-bound form to be efficiently methylated. May also play a role in the modulation of arsenic-induced toxicity by mediating the conversion of monomethylarsonous acid (3+) into the less toxic dimethylarsonic acid. It however only plays a limited role in arsenic metabolism compared with AS3MT.</text>
</comment>
<keyword evidence="6" id="KW-0539">Nucleus</keyword>
<evidence type="ECO:0000256" key="5">
    <source>
        <dbReference type="ARBA" id="ARBA00022691"/>
    </source>
</evidence>
<dbReference type="GO" id="GO:0003676">
    <property type="term" value="F:nucleic acid binding"/>
    <property type="evidence" value="ECO:0007669"/>
    <property type="project" value="InterPro"/>
</dbReference>
<proteinExistence type="inferred from homology"/>
<comment type="subunit">
    <text evidence="10">Heterodimer; heterodimerization with TRMT112 is required for S-adenosyl-L-methionine-binding.</text>
</comment>
<evidence type="ECO:0000256" key="13">
    <source>
        <dbReference type="ARBA" id="ARBA00080992"/>
    </source>
</evidence>
<dbReference type="GO" id="GO:0005634">
    <property type="term" value="C:nucleus"/>
    <property type="evidence" value="ECO:0007669"/>
    <property type="project" value="UniProtKB-SubCell"/>
</dbReference>
<dbReference type="AlphaFoldDB" id="A0A8E0VGX4"/>
<evidence type="ECO:0000313" key="18">
    <source>
        <dbReference type="Proteomes" id="UP000728185"/>
    </source>
</evidence>
<protein>
    <recommendedName>
        <fullName evidence="15">Methyltransferase HEMK2</fullName>
    </recommendedName>
    <alternativeName>
        <fullName evidence="14">HemK methyltransferase family member 2</fullName>
    </alternativeName>
    <alternativeName>
        <fullName evidence="12">Lysine N-methyltransferase 9</fullName>
    </alternativeName>
    <alternativeName>
        <fullName evidence="11">Methylarsonite methyltransferase N6AMT1</fullName>
    </alternativeName>
    <alternativeName>
        <fullName evidence="16">Methyltransferase N6AMT1</fullName>
    </alternativeName>
    <alternativeName>
        <fullName evidence="13">Protein N(5)-glutamine methyltransferase</fullName>
    </alternativeName>
</protein>
<evidence type="ECO:0000256" key="3">
    <source>
        <dbReference type="ARBA" id="ARBA00022603"/>
    </source>
</evidence>
<evidence type="ECO:0000256" key="8">
    <source>
        <dbReference type="ARBA" id="ARBA00050903"/>
    </source>
</evidence>
<comment type="catalytic activity">
    <reaction evidence="7">
        <text>L-lysyl-[histone] + S-adenosyl-L-methionine = N(6)-methyl-L-lysyl-[histone] + S-adenosyl-L-homocysteine + H(+)</text>
        <dbReference type="Rhea" id="RHEA:10024"/>
        <dbReference type="Rhea" id="RHEA-COMP:9845"/>
        <dbReference type="Rhea" id="RHEA-COMP:9846"/>
        <dbReference type="ChEBI" id="CHEBI:15378"/>
        <dbReference type="ChEBI" id="CHEBI:29969"/>
        <dbReference type="ChEBI" id="CHEBI:57856"/>
        <dbReference type="ChEBI" id="CHEBI:59789"/>
        <dbReference type="ChEBI" id="CHEBI:61929"/>
    </reaction>
    <physiologicalReaction direction="left-to-right" evidence="7">
        <dbReference type="Rhea" id="RHEA:10025"/>
    </physiologicalReaction>
</comment>
<dbReference type="SUPFAM" id="SSF53335">
    <property type="entry name" value="S-adenosyl-L-methionine-dependent methyltransferases"/>
    <property type="match status" value="1"/>
</dbReference>
<evidence type="ECO:0000256" key="14">
    <source>
        <dbReference type="ARBA" id="ARBA00083337"/>
    </source>
</evidence>
<dbReference type="Gene3D" id="3.40.50.150">
    <property type="entry name" value="Vaccinia Virus protein VP39"/>
    <property type="match status" value="1"/>
</dbReference>
<keyword evidence="5" id="KW-0949">S-adenosyl-L-methionine</keyword>
<dbReference type="InterPro" id="IPR052190">
    <property type="entry name" value="Euk-Arch_PrmC-MTase"/>
</dbReference>